<organism evidence="9 10">
    <name type="scientific">Niastella yeongjuensis</name>
    <dbReference type="NCBI Taxonomy" id="354355"/>
    <lineage>
        <taxon>Bacteria</taxon>
        <taxon>Pseudomonadati</taxon>
        <taxon>Bacteroidota</taxon>
        <taxon>Chitinophagia</taxon>
        <taxon>Chitinophagales</taxon>
        <taxon>Chitinophagaceae</taxon>
        <taxon>Niastella</taxon>
    </lineage>
</organism>
<dbReference type="GO" id="GO:1990281">
    <property type="term" value="C:efflux pump complex"/>
    <property type="evidence" value="ECO:0007669"/>
    <property type="project" value="TreeGrafter"/>
</dbReference>
<evidence type="ECO:0000256" key="6">
    <source>
        <dbReference type="ARBA" id="ARBA00023136"/>
    </source>
</evidence>
<feature type="signal peptide" evidence="8">
    <location>
        <begin position="1"/>
        <end position="31"/>
    </location>
</feature>
<accession>A0A1V9ENH3</accession>
<evidence type="ECO:0000313" key="9">
    <source>
        <dbReference type="EMBL" id="OQP47582.1"/>
    </source>
</evidence>
<keyword evidence="7" id="KW-0998">Cell outer membrane</keyword>
<dbReference type="GO" id="GO:0015562">
    <property type="term" value="F:efflux transmembrane transporter activity"/>
    <property type="evidence" value="ECO:0007669"/>
    <property type="project" value="InterPro"/>
</dbReference>
<gene>
    <name evidence="9" type="ORF">A4H97_08320</name>
</gene>
<keyword evidence="8" id="KW-0732">Signal</keyword>
<comment type="subcellular location">
    <subcellularLocation>
        <location evidence="1">Cell outer membrane</location>
    </subcellularLocation>
</comment>
<evidence type="ECO:0000256" key="7">
    <source>
        <dbReference type="ARBA" id="ARBA00023237"/>
    </source>
</evidence>
<evidence type="ECO:0000313" key="10">
    <source>
        <dbReference type="Proteomes" id="UP000192610"/>
    </source>
</evidence>
<dbReference type="InterPro" id="IPR003423">
    <property type="entry name" value="OMP_efflux"/>
</dbReference>
<comment type="similarity">
    <text evidence="2">Belongs to the outer membrane factor (OMF) (TC 1.B.17) family.</text>
</comment>
<dbReference type="PANTHER" id="PTHR30026">
    <property type="entry name" value="OUTER MEMBRANE PROTEIN TOLC"/>
    <property type="match status" value="1"/>
</dbReference>
<dbReference type="PANTHER" id="PTHR30026:SF20">
    <property type="entry name" value="OUTER MEMBRANE PROTEIN TOLC"/>
    <property type="match status" value="1"/>
</dbReference>
<dbReference type="STRING" id="354355.SAMN05660816_01691"/>
<dbReference type="EMBL" id="LVXG01000023">
    <property type="protein sequence ID" value="OQP47582.1"/>
    <property type="molecule type" value="Genomic_DNA"/>
</dbReference>
<evidence type="ECO:0000256" key="5">
    <source>
        <dbReference type="ARBA" id="ARBA00022692"/>
    </source>
</evidence>
<evidence type="ECO:0000256" key="4">
    <source>
        <dbReference type="ARBA" id="ARBA00022452"/>
    </source>
</evidence>
<dbReference type="Pfam" id="PF02321">
    <property type="entry name" value="OEP"/>
    <property type="match status" value="1"/>
</dbReference>
<keyword evidence="5" id="KW-0812">Transmembrane</keyword>
<keyword evidence="3" id="KW-0813">Transport</keyword>
<proteinExistence type="inferred from homology"/>
<dbReference type="SUPFAM" id="SSF56954">
    <property type="entry name" value="Outer membrane efflux proteins (OEP)"/>
    <property type="match status" value="1"/>
</dbReference>
<evidence type="ECO:0000256" key="8">
    <source>
        <dbReference type="SAM" id="SignalP"/>
    </source>
</evidence>
<evidence type="ECO:0008006" key="11">
    <source>
        <dbReference type="Google" id="ProtNLM"/>
    </source>
</evidence>
<dbReference type="InterPro" id="IPR051906">
    <property type="entry name" value="TolC-like"/>
</dbReference>
<keyword evidence="6" id="KW-0472">Membrane</keyword>
<protein>
    <recommendedName>
        <fullName evidence="11">Transporter</fullName>
    </recommendedName>
</protein>
<dbReference type="Proteomes" id="UP000192610">
    <property type="component" value="Unassembled WGS sequence"/>
</dbReference>
<comment type="caution">
    <text evidence="9">The sequence shown here is derived from an EMBL/GenBank/DDBJ whole genome shotgun (WGS) entry which is preliminary data.</text>
</comment>
<name>A0A1V9ENH3_9BACT</name>
<reference evidence="10" key="1">
    <citation type="submission" date="2016-04" db="EMBL/GenBank/DDBJ databases">
        <authorList>
            <person name="Chen L."/>
            <person name="Zhuang W."/>
            <person name="Wang G."/>
        </authorList>
    </citation>
    <scope>NUCLEOTIDE SEQUENCE [LARGE SCALE GENOMIC DNA]</scope>
    <source>
        <strain evidence="10">17621</strain>
    </source>
</reference>
<dbReference type="AlphaFoldDB" id="A0A1V9ENH3"/>
<dbReference type="GO" id="GO:0015288">
    <property type="term" value="F:porin activity"/>
    <property type="evidence" value="ECO:0007669"/>
    <property type="project" value="TreeGrafter"/>
</dbReference>
<keyword evidence="4" id="KW-1134">Transmembrane beta strand</keyword>
<keyword evidence="10" id="KW-1185">Reference proteome</keyword>
<dbReference type="GO" id="GO:0009279">
    <property type="term" value="C:cell outer membrane"/>
    <property type="evidence" value="ECO:0007669"/>
    <property type="project" value="UniProtKB-SubCell"/>
</dbReference>
<sequence length="451" mass="50636">MQIMKIYPFKSIGKRGLYCLFLSASVGSVNAQNDDNATMRLSLNEAIRYAKESNKLVGVLKTEEKATQADLEDAKMGAFPRITSNASYQRYTKVTLYHDVLGESHSIPKPPSYNAGGLNVEAAFNLYAGGRQRYAVTDQKYKGELACINTNEQEANIGLQVALQYLDMIRIYFQERLIKDQITRAESRLKNINAFYTNGKVTKSDLLRAEVVLSNVHLGETSNRNDYGISNQRLNTLLNLNESVKIIPVDTTSLGLPDSVTFASLLKEYPGTYAILKAQKNIEIQENRVALAKSANLPTIALFGGYGFNYPNTLVFPPVAQTFAVGLIGVRLSYDISSLYQNKNKVRSATIRAAELKQQKDWIQDNVAQEVRALAVKYNEAVERMLVVKKTIEQTEVNYDIQNTKYANQLSLLTDLLDADNLYQESRYNYIQANIAALSIYYRLLFITGKL</sequence>
<evidence type="ECO:0000256" key="2">
    <source>
        <dbReference type="ARBA" id="ARBA00007613"/>
    </source>
</evidence>
<dbReference type="Gene3D" id="1.20.1600.10">
    <property type="entry name" value="Outer membrane efflux proteins (OEP)"/>
    <property type="match status" value="1"/>
</dbReference>
<evidence type="ECO:0000256" key="3">
    <source>
        <dbReference type="ARBA" id="ARBA00022448"/>
    </source>
</evidence>
<feature type="chain" id="PRO_5012641769" description="Transporter" evidence="8">
    <location>
        <begin position="32"/>
        <end position="451"/>
    </location>
</feature>
<evidence type="ECO:0000256" key="1">
    <source>
        <dbReference type="ARBA" id="ARBA00004442"/>
    </source>
</evidence>